<proteinExistence type="predicted"/>
<dbReference type="GO" id="GO:0006307">
    <property type="term" value="P:DNA alkylation repair"/>
    <property type="evidence" value="ECO:0007669"/>
    <property type="project" value="InterPro"/>
</dbReference>
<keyword evidence="3" id="KW-1185">Reference proteome</keyword>
<dbReference type="RefSeq" id="XP_023629600.1">
    <property type="nucleotide sequence ID" value="XM_023773832.1"/>
</dbReference>
<protein>
    <recommendedName>
        <fullName evidence="1">A-kinase anchor protein 7-like phosphoesterase domain-containing protein</fullName>
    </recommendedName>
</protein>
<dbReference type="OrthoDB" id="277832at2759"/>
<sequence>MVGPNPPSKSQWQKKPTLSHFLCLPLVTEISRPQLDRSLGQFKAEVCADGPGDLTTRDESGTSAAAQSLSAKAIRPLGTLHLTLGVMTLNQDQLAKAVELLRSLDVATLLQPSSVDSKSESESGQSQNTTAHALTIDLKGLESMHDPESTSILYVAPSDRTERLYAFCLALQRHFEEFIVSDDRPLKLHATIVNTIYAKSKNSASRSQGHGPKARGSSKIDATAVLRKYHDFVWAENFRLDRIAICEMGAKKIMDAAKVRVVEERYTEVASAALPS</sequence>
<dbReference type="InterPro" id="IPR019510">
    <property type="entry name" value="AKAP7-like_phosphoesterase"/>
</dbReference>
<dbReference type="AlphaFoldDB" id="A0A2D3V0H3"/>
<dbReference type="GO" id="GO:0006355">
    <property type="term" value="P:regulation of DNA-templated transcription"/>
    <property type="evidence" value="ECO:0007669"/>
    <property type="project" value="TreeGrafter"/>
</dbReference>
<dbReference type="Gene3D" id="3.90.1140.10">
    <property type="entry name" value="Cyclic phosphodiesterase"/>
    <property type="match status" value="1"/>
</dbReference>
<dbReference type="GeneID" id="35603671"/>
<accession>A0A2D3V0H3</accession>
<organism evidence="2 3">
    <name type="scientific">Ramularia collo-cygni</name>
    <dbReference type="NCBI Taxonomy" id="112498"/>
    <lineage>
        <taxon>Eukaryota</taxon>
        <taxon>Fungi</taxon>
        <taxon>Dikarya</taxon>
        <taxon>Ascomycota</taxon>
        <taxon>Pezizomycotina</taxon>
        <taxon>Dothideomycetes</taxon>
        <taxon>Dothideomycetidae</taxon>
        <taxon>Mycosphaerellales</taxon>
        <taxon>Mycosphaerellaceae</taxon>
        <taxon>Ramularia</taxon>
    </lineage>
</organism>
<dbReference type="PANTHER" id="PTHR13360">
    <property type="entry name" value="ACTIVATING SIGNAL COINTEGRATOR 1 COMPLEX SUBUNIT 1"/>
    <property type="match status" value="1"/>
</dbReference>
<evidence type="ECO:0000259" key="1">
    <source>
        <dbReference type="Pfam" id="PF10469"/>
    </source>
</evidence>
<dbReference type="Proteomes" id="UP000225277">
    <property type="component" value="Unassembled WGS sequence"/>
</dbReference>
<name>A0A2D3V0H3_9PEZI</name>
<dbReference type="EMBL" id="FJUY01000014">
    <property type="protein sequence ID" value="CZT22876.1"/>
    <property type="molecule type" value="Genomic_DNA"/>
</dbReference>
<feature type="domain" description="A-kinase anchor protein 7-like phosphoesterase" evidence="1">
    <location>
        <begin position="19"/>
        <end position="252"/>
    </location>
</feature>
<evidence type="ECO:0000313" key="3">
    <source>
        <dbReference type="Proteomes" id="UP000225277"/>
    </source>
</evidence>
<dbReference type="PANTHER" id="PTHR13360:SF1">
    <property type="entry name" value="ACTIVATING SIGNAL COINTEGRATOR 1 COMPLEX SUBUNIT 1"/>
    <property type="match status" value="1"/>
</dbReference>
<dbReference type="GO" id="GO:0005634">
    <property type="term" value="C:nucleus"/>
    <property type="evidence" value="ECO:0007669"/>
    <property type="project" value="TreeGrafter"/>
</dbReference>
<dbReference type="Pfam" id="PF10469">
    <property type="entry name" value="AKAP7_NLS"/>
    <property type="match status" value="1"/>
</dbReference>
<evidence type="ECO:0000313" key="2">
    <source>
        <dbReference type="EMBL" id="CZT22876.1"/>
    </source>
</evidence>
<gene>
    <name evidence="2" type="ORF">RCC_08582</name>
</gene>
<dbReference type="STRING" id="112498.A0A2D3V0H3"/>
<dbReference type="InterPro" id="IPR009210">
    <property type="entry name" value="ASCC1"/>
</dbReference>
<reference evidence="2 3" key="1">
    <citation type="submission" date="2016-03" db="EMBL/GenBank/DDBJ databases">
        <authorList>
            <person name="Ploux O."/>
        </authorList>
    </citation>
    <scope>NUCLEOTIDE SEQUENCE [LARGE SCALE GENOMIC DNA]</scope>
    <source>
        <strain evidence="2 3">URUG2</strain>
    </source>
</reference>